<name>A0A9X2C9T9_9GAMM</name>
<dbReference type="AlphaFoldDB" id="A0A9X2C9T9"/>
<dbReference type="RefSeq" id="WP_188923421.1">
    <property type="nucleotide sequence ID" value="NZ_BMQI01000001.1"/>
</dbReference>
<accession>A0A9X2C9T9</accession>
<evidence type="ECO:0000313" key="1">
    <source>
        <dbReference type="EMBL" id="MCL1103809.1"/>
    </source>
</evidence>
<keyword evidence="2" id="KW-1185">Reference proteome</keyword>
<proteinExistence type="predicted"/>
<dbReference type="Pfam" id="PF09523">
    <property type="entry name" value="DUF2390"/>
    <property type="match status" value="1"/>
</dbReference>
<reference evidence="1" key="1">
    <citation type="submission" date="2022-01" db="EMBL/GenBank/DDBJ databases">
        <title>Whole genome-based taxonomy of the Shewanellaceae.</title>
        <authorList>
            <person name="Martin-Rodriguez A.J."/>
        </authorList>
    </citation>
    <scope>NUCLEOTIDE SEQUENCE</scope>
    <source>
        <strain evidence="1">DSM 23803</strain>
    </source>
</reference>
<sequence>MPTPINRPTFTPNLWRECEQAYAQNPRAYILLQDSHKINVNLLLLAQYLDDKAYLLTQSQWEILISTTAQWEESVLQPYRKLRRIAKQHLAEDEYQKMLDVELIMERKSQHLLLQRLNSLVGETFNLKHTNNSNTQHYLSLLGLDQSVMATVN</sequence>
<dbReference type="Proteomes" id="UP001139408">
    <property type="component" value="Unassembled WGS sequence"/>
</dbReference>
<organism evidence="1 2">
    <name type="scientific">Shewanella algicola</name>
    <dbReference type="NCBI Taxonomy" id="640633"/>
    <lineage>
        <taxon>Bacteria</taxon>
        <taxon>Pseudomonadati</taxon>
        <taxon>Pseudomonadota</taxon>
        <taxon>Gammaproteobacteria</taxon>
        <taxon>Alteromonadales</taxon>
        <taxon>Shewanellaceae</taxon>
        <taxon>Shewanella</taxon>
    </lineage>
</organism>
<dbReference type="EMBL" id="JAKILJ010000001">
    <property type="protein sequence ID" value="MCL1103809.1"/>
    <property type="molecule type" value="Genomic_DNA"/>
</dbReference>
<evidence type="ECO:0000313" key="2">
    <source>
        <dbReference type="Proteomes" id="UP001139408"/>
    </source>
</evidence>
<dbReference type="InterPro" id="IPR012659">
    <property type="entry name" value="CHP02444"/>
</dbReference>
<comment type="caution">
    <text evidence="1">The sequence shown here is derived from an EMBL/GenBank/DDBJ whole genome shotgun (WGS) entry which is preliminary data.</text>
</comment>
<dbReference type="NCBIfam" id="TIGR02444">
    <property type="entry name" value="TIGR02444 family protein"/>
    <property type="match status" value="1"/>
</dbReference>
<gene>
    <name evidence="1" type="ORF">L2749_00800</name>
</gene>
<protein>
    <submittedName>
        <fullName evidence="1">TIGR02444 family protein</fullName>
    </submittedName>
</protein>